<dbReference type="InterPro" id="IPR042244">
    <property type="entry name" value="HypD_2_sf"/>
</dbReference>
<accession>A0A6I8MEM5</accession>
<feature type="region of interest" description="Disordered" evidence="1">
    <location>
        <begin position="1"/>
        <end position="20"/>
    </location>
</feature>
<feature type="compositionally biased region" description="Basic and acidic residues" evidence="1">
    <location>
        <begin position="1"/>
        <end position="12"/>
    </location>
</feature>
<evidence type="ECO:0000256" key="1">
    <source>
        <dbReference type="SAM" id="MobiDB-lite"/>
    </source>
</evidence>
<name>A0A6I8MEM5_9CORY</name>
<gene>
    <name evidence="2" type="ORF">FRC0190_00676</name>
</gene>
<proteinExistence type="predicted"/>
<organism evidence="2 3">
    <name type="scientific">Corynebacterium rouxii</name>
    <dbReference type="NCBI Taxonomy" id="2719119"/>
    <lineage>
        <taxon>Bacteria</taxon>
        <taxon>Bacillati</taxon>
        <taxon>Actinomycetota</taxon>
        <taxon>Actinomycetes</taxon>
        <taxon>Mycobacteriales</taxon>
        <taxon>Corynebacteriaceae</taxon>
        <taxon>Corynebacterium</taxon>
    </lineage>
</organism>
<evidence type="ECO:0000313" key="2">
    <source>
        <dbReference type="EMBL" id="VZH84665.1"/>
    </source>
</evidence>
<dbReference type="KEGG" id="crf:FRC0190_00676"/>
<dbReference type="Gene3D" id="6.10.20.100">
    <property type="match status" value="1"/>
</dbReference>
<reference evidence="2 3" key="1">
    <citation type="submission" date="2019-11" db="EMBL/GenBank/DDBJ databases">
        <authorList>
            <person name="Brisse S."/>
        </authorList>
    </citation>
    <scope>NUCLEOTIDE SEQUENCE [LARGE SCALE GENOMIC DNA]</scope>
    <source>
        <strain evidence="2">FRC0190</strain>
    </source>
</reference>
<sequence>MKHVDEFHDPEATKTLLNRGERTQPSLARFRLWRSAVATRSFLDAVKVAKNNLTKIDGFIGPDHVATIIGTCMVSPEGVCAAYYNFGRINRDEAATLR</sequence>
<dbReference type="Proteomes" id="UP000423525">
    <property type="component" value="Chromosome"/>
</dbReference>
<protein>
    <submittedName>
        <fullName evidence="2">Uncharacterized protein</fullName>
    </submittedName>
</protein>
<dbReference type="EMBL" id="LR738855">
    <property type="protein sequence ID" value="VZH84665.1"/>
    <property type="molecule type" value="Genomic_DNA"/>
</dbReference>
<evidence type="ECO:0000313" key="3">
    <source>
        <dbReference type="Proteomes" id="UP000423525"/>
    </source>
</evidence>
<dbReference type="AlphaFoldDB" id="A0A6I8MEM5"/>